<feature type="compositionally biased region" description="Basic and acidic residues" evidence="1">
    <location>
        <begin position="1"/>
        <end position="14"/>
    </location>
</feature>
<feature type="region of interest" description="Disordered" evidence="1">
    <location>
        <begin position="1"/>
        <end position="63"/>
    </location>
</feature>
<dbReference type="AlphaFoldDB" id="A0A763GQG5"/>
<feature type="compositionally biased region" description="Basic and acidic residues" evidence="1">
    <location>
        <begin position="49"/>
        <end position="63"/>
    </location>
</feature>
<sequence>MNDKYKHDQHDDKSASTIKEAPLSSQDLPVEFGEPSPSTIITNSFSPPTRDEPGENDGEKAGK</sequence>
<reference evidence="2" key="2">
    <citation type="submission" date="2020-02" db="EMBL/GenBank/DDBJ databases">
        <authorList>
            <consortium name="NCBI Pathogen Detection Project"/>
        </authorList>
    </citation>
    <scope>NUCLEOTIDE SEQUENCE</scope>
    <source>
        <strain evidence="2">MA.MC_05-0132</strain>
    </source>
</reference>
<evidence type="ECO:0000256" key="1">
    <source>
        <dbReference type="SAM" id="MobiDB-lite"/>
    </source>
</evidence>
<feature type="compositionally biased region" description="Polar residues" evidence="1">
    <location>
        <begin position="36"/>
        <end position="47"/>
    </location>
</feature>
<organism evidence="2">
    <name type="scientific">Salmonella enterica</name>
    <name type="common">Salmonella choleraesuis</name>
    <dbReference type="NCBI Taxonomy" id="28901"/>
    <lineage>
        <taxon>Bacteria</taxon>
        <taxon>Pseudomonadati</taxon>
        <taxon>Pseudomonadota</taxon>
        <taxon>Gammaproteobacteria</taxon>
        <taxon>Enterobacterales</taxon>
        <taxon>Enterobacteriaceae</taxon>
        <taxon>Salmonella</taxon>
    </lineage>
</organism>
<proteinExistence type="predicted"/>
<comment type="caution">
    <text evidence="2">The sequence shown here is derived from an EMBL/GenBank/DDBJ whole genome shotgun (WGS) entry which is preliminary data.</text>
</comment>
<name>A0A763GQG5_SALER</name>
<protein>
    <submittedName>
        <fullName evidence="2">Uncharacterized protein</fullName>
    </submittedName>
</protein>
<accession>A0A763GQG5</accession>
<reference evidence="2" key="1">
    <citation type="journal article" date="2018" name="Genome Biol.">
        <title>SKESA: strategic k-mer extension for scrupulous assemblies.</title>
        <authorList>
            <person name="Souvorov A."/>
            <person name="Agarwala R."/>
            <person name="Lipman D.J."/>
        </authorList>
    </citation>
    <scope>NUCLEOTIDE SEQUENCE</scope>
    <source>
        <strain evidence="2">MA.MC_05-0132</strain>
    </source>
</reference>
<gene>
    <name evidence="2" type="ORF">G8445_000614</name>
</gene>
<evidence type="ECO:0000313" key="2">
    <source>
        <dbReference type="EMBL" id="HAG4155366.1"/>
    </source>
</evidence>
<dbReference type="EMBL" id="DAAYGO010000001">
    <property type="protein sequence ID" value="HAG4155366.1"/>
    <property type="molecule type" value="Genomic_DNA"/>
</dbReference>